<organism evidence="2 3">
    <name type="scientific">Linum trigynum</name>
    <dbReference type="NCBI Taxonomy" id="586398"/>
    <lineage>
        <taxon>Eukaryota</taxon>
        <taxon>Viridiplantae</taxon>
        <taxon>Streptophyta</taxon>
        <taxon>Embryophyta</taxon>
        <taxon>Tracheophyta</taxon>
        <taxon>Spermatophyta</taxon>
        <taxon>Magnoliopsida</taxon>
        <taxon>eudicotyledons</taxon>
        <taxon>Gunneridae</taxon>
        <taxon>Pentapetalae</taxon>
        <taxon>rosids</taxon>
        <taxon>fabids</taxon>
        <taxon>Malpighiales</taxon>
        <taxon>Linaceae</taxon>
        <taxon>Linum</taxon>
    </lineage>
</organism>
<gene>
    <name evidence="2" type="ORF">LTRI10_LOCUS23335</name>
</gene>
<dbReference type="Proteomes" id="UP001497516">
    <property type="component" value="Chromosome 4"/>
</dbReference>
<evidence type="ECO:0000313" key="2">
    <source>
        <dbReference type="EMBL" id="CAL1381986.1"/>
    </source>
</evidence>
<proteinExistence type="predicted"/>
<dbReference type="EMBL" id="OZ034817">
    <property type="protein sequence ID" value="CAL1381986.1"/>
    <property type="molecule type" value="Genomic_DNA"/>
</dbReference>
<accession>A0AAV2E7W5</accession>
<evidence type="ECO:0000256" key="1">
    <source>
        <dbReference type="SAM" id="MobiDB-lite"/>
    </source>
</evidence>
<evidence type="ECO:0000313" key="3">
    <source>
        <dbReference type="Proteomes" id="UP001497516"/>
    </source>
</evidence>
<sequence>MNIPVLINRLGWTDILQNQHFGFLPEAVRMQQLNIDMFNYLITVNVELLSLLLGIPVNGSEVMDAVDFQSVGFDDTTAFSRYTQDTWRYYPNMLSTGRLPDDLKAQFVLRKVDASVGRRRPRVNAPGGGDAGAVVLHFDDALSIADLVDEPARPSNTKELPCEDGESDDSNSEAGISDYMSSPSYPF</sequence>
<keyword evidence="3" id="KW-1185">Reference proteome</keyword>
<name>A0AAV2E7W5_9ROSI</name>
<dbReference type="AlphaFoldDB" id="A0AAV2E7W5"/>
<reference evidence="2 3" key="1">
    <citation type="submission" date="2024-04" db="EMBL/GenBank/DDBJ databases">
        <authorList>
            <person name="Fracassetti M."/>
        </authorList>
    </citation>
    <scope>NUCLEOTIDE SEQUENCE [LARGE SCALE GENOMIC DNA]</scope>
</reference>
<protein>
    <submittedName>
        <fullName evidence="2">Uncharacterized protein</fullName>
    </submittedName>
</protein>
<feature type="compositionally biased region" description="Acidic residues" evidence="1">
    <location>
        <begin position="162"/>
        <end position="171"/>
    </location>
</feature>
<feature type="region of interest" description="Disordered" evidence="1">
    <location>
        <begin position="148"/>
        <end position="187"/>
    </location>
</feature>